<feature type="domain" description="Glycine transporter" evidence="8">
    <location>
        <begin position="98"/>
        <end position="170"/>
    </location>
</feature>
<feature type="transmembrane region" description="Helical" evidence="7">
    <location>
        <begin position="124"/>
        <end position="144"/>
    </location>
</feature>
<feature type="transmembrane region" description="Helical" evidence="7">
    <location>
        <begin position="156"/>
        <end position="175"/>
    </location>
</feature>
<evidence type="ECO:0000259" key="8">
    <source>
        <dbReference type="Pfam" id="PF03458"/>
    </source>
</evidence>
<dbReference type="PANTHER" id="PTHR30506:SF3">
    <property type="entry name" value="UPF0126 INNER MEMBRANE PROTEIN YADS-RELATED"/>
    <property type="match status" value="1"/>
</dbReference>
<dbReference type="EMBL" id="CAKMTQ010000074">
    <property type="protein sequence ID" value="CAH1542649.1"/>
    <property type="molecule type" value="Genomic_DNA"/>
</dbReference>
<feature type="transmembrane region" description="Helical" evidence="7">
    <location>
        <begin position="181"/>
        <end position="197"/>
    </location>
</feature>
<accession>A0AAU9QFD5</accession>
<dbReference type="AlphaFoldDB" id="A0AAU9QFD5"/>
<evidence type="ECO:0000256" key="4">
    <source>
        <dbReference type="ARBA" id="ARBA00022692"/>
    </source>
</evidence>
<dbReference type="GO" id="GO:0005886">
    <property type="term" value="C:plasma membrane"/>
    <property type="evidence" value="ECO:0007669"/>
    <property type="project" value="UniProtKB-SubCell"/>
</dbReference>
<evidence type="ECO:0000313" key="9">
    <source>
        <dbReference type="EMBL" id="CAH1542649.1"/>
    </source>
</evidence>
<evidence type="ECO:0000256" key="5">
    <source>
        <dbReference type="ARBA" id="ARBA00022989"/>
    </source>
</evidence>
<evidence type="ECO:0000256" key="1">
    <source>
        <dbReference type="ARBA" id="ARBA00004651"/>
    </source>
</evidence>
<proteinExistence type="inferred from homology"/>
<feature type="transmembrane region" description="Helical" evidence="7">
    <location>
        <begin position="67"/>
        <end position="88"/>
    </location>
</feature>
<organism evidence="9 10">
    <name type="scientific">Vibrio owensii</name>
    <dbReference type="NCBI Taxonomy" id="696485"/>
    <lineage>
        <taxon>Bacteria</taxon>
        <taxon>Pseudomonadati</taxon>
        <taxon>Pseudomonadota</taxon>
        <taxon>Gammaproteobacteria</taxon>
        <taxon>Vibrionales</taxon>
        <taxon>Vibrionaceae</taxon>
        <taxon>Vibrio</taxon>
    </lineage>
</organism>
<protein>
    <recommendedName>
        <fullName evidence="8">Glycine transporter domain-containing protein</fullName>
    </recommendedName>
</protein>
<dbReference type="Pfam" id="PF03458">
    <property type="entry name" value="Gly_transporter"/>
    <property type="match status" value="2"/>
</dbReference>
<dbReference type="Proteomes" id="UP001295420">
    <property type="component" value="Unassembled WGS sequence"/>
</dbReference>
<comment type="subcellular location">
    <subcellularLocation>
        <location evidence="1">Cell membrane</location>
        <topology evidence="1">Multi-pass membrane protein</topology>
    </subcellularLocation>
</comment>
<dbReference type="PANTHER" id="PTHR30506">
    <property type="entry name" value="INNER MEMBRANE PROTEIN"/>
    <property type="match status" value="1"/>
</dbReference>
<keyword evidence="6 7" id="KW-0472">Membrane</keyword>
<keyword evidence="5 7" id="KW-1133">Transmembrane helix</keyword>
<keyword evidence="4 7" id="KW-0812">Transmembrane</keyword>
<name>A0AAU9QFD5_9VIBR</name>
<reference evidence="9" key="1">
    <citation type="submission" date="2022-01" db="EMBL/GenBank/DDBJ databases">
        <authorList>
            <person name="Lagorce A."/>
        </authorList>
    </citation>
    <scope>NUCLEOTIDE SEQUENCE</scope>
    <source>
        <strain evidence="9">Th15_F1_D04</strain>
    </source>
</reference>
<evidence type="ECO:0000313" key="10">
    <source>
        <dbReference type="Proteomes" id="UP001295420"/>
    </source>
</evidence>
<sequence>MFITTVFLIETITVLGTAAFALSAVFAASEKKTDVFTVLVLAVTTAVRGGTIRDCMLDVPVFWSQDIYLVWIAIASGLIGFICFPLIKKTWMNKVNLYVDSVALAMFAIQGTEKAWSLGFGLPVAPIILGVITAVGGGIVRDVLIQRPTLFLSKELYAIPVAIGCTLHAIVLSFAPQFADFSAVGAIVLVIYMRHLTINKHVQVPSWAIMR</sequence>
<evidence type="ECO:0000256" key="2">
    <source>
        <dbReference type="ARBA" id="ARBA00008193"/>
    </source>
</evidence>
<evidence type="ECO:0000256" key="7">
    <source>
        <dbReference type="SAM" id="Phobius"/>
    </source>
</evidence>
<evidence type="ECO:0000256" key="6">
    <source>
        <dbReference type="ARBA" id="ARBA00023136"/>
    </source>
</evidence>
<dbReference type="InterPro" id="IPR005115">
    <property type="entry name" value="Gly_transporter"/>
</dbReference>
<feature type="domain" description="Glycine transporter" evidence="8">
    <location>
        <begin position="12"/>
        <end position="83"/>
    </location>
</feature>
<dbReference type="RefSeq" id="WP_409932245.1">
    <property type="nucleotide sequence ID" value="NZ_CAKMTQ010000074.1"/>
</dbReference>
<evidence type="ECO:0000256" key="3">
    <source>
        <dbReference type="ARBA" id="ARBA00022475"/>
    </source>
</evidence>
<comment type="caution">
    <text evidence="9">The sequence shown here is derived from an EMBL/GenBank/DDBJ whole genome shotgun (WGS) entry which is preliminary data.</text>
</comment>
<comment type="similarity">
    <text evidence="2">Belongs to the UPF0126 family.</text>
</comment>
<keyword evidence="3" id="KW-1003">Cell membrane</keyword>
<gene>
    <name evidence="9" type="ORF">THF1D04_80139</name>
</gene>